<gene>
    <name evidence="1" type="ORF">G3T16_12000</name>
</gene>
<dbReference type="AlphaFoldDB" id="A0A6C0U1V5"/>
<organism evidence="1 2">
    <name type="scientific">Kineobactrum salinum</name>
    <dbReference type="NCBI Taxonomy" id="2708301"/>
    <lineage>
        <taxon>Bacteria</taxon>
        <taxon>Pseudomonadati</taxon>
        <taxon>Pseudomonadota</taxon>
        <taxon>Gammaproteobacteria</taxon>
        <taxon>Cellvibrionales</taxon>
        <taxon>Halieaceae</taxon>
        <taxon>Kineobactrum</taxon>
    </lineage>
</organism>
<dbReference type="KEGG" id="kim:G3T16_12000"/>
<evidence type="ECO:0000313" key="2">
    <source>
        <dbReference type="Proteomes" id="UP000477680"/>
    </source>
</evidence>
<evidence type="ECO:0000313" key="1">
    <source>
        <dbReference type="EMBL" id="QIB66031.1"/>
    </source>
</evidence>
<keyword evidence="2" id="KW-1185">Reference proteome</keyword>
<proteinExistence type="predicted"/>
<dbReference type="Proteomes" id="UP000477680">
    <property type="component" value="Chromosome"/>
</dbReference>
<name>A0A6C0U1V5_9GAMM</name>
<accession>A0A6C0U1V5</accession>
<reference evidence="1 2" key="1">
    <citation type="submission" date="2020-02" db="EMBL/GenBank/DDBJ databases">
        <title>Genome sequencing for Kineobactrum sp. M2.</title>
        <authorList>
            <person name="Park S.-J."/>
        </authorList>
    </citation>
    <scope>NUCLEOTIDE SEQUENCE [LARGE SCALE GENOMIC DNA]</scope>
    <source>
        <strain evidence="1 2">M2</strain>
    </source>
</reference>
<protein>
    <submittedName>
        <fullName evidence="1">Uncharacterized protein</fullName>
    </submittedName>
</protein>
<dbReference type="EMBL" id="CP048711">
    <property type="protein sequence ID" value="QIB66031.1"/>
    <property type="molecule type" value="Genomic_DNA"/>
</dbReference>
<sequence>MEAPLSGSMISDPERWLGVALLALVLAGCGAKQVVVKGQFPAPVMNELPLTLGVWYDEEFAQHEFFDEAAGRAESSWLVKSGQAQVELWDTLLNGMFRKVVHMDARPAPGQMNPVVDAVLVPSVEELQYAIPAHTSVKVYEIWMRYRLQLLTLNGEPIAEWTMPAYGKTPTAFMQSDEGAVNLAAVVALRDAGAHFASSFTRVPEVEQWLAQLPRRRRAQ</sequence>